<sequence>MAVPDNLRLMIAAIDRDKLLRFTQFYAKFHVWTNSRIWKGETAAQLETWKLLIKQITLVRRLSRLGKNVSYFQEAAQQLLVRKADQEDPIIRCAAIGHKLGLAGYLTYDAAVALHVLGLSRLKSLSLNRVQKRSSLWWAFSIACNITICLRSLKTLRLQAQIEKAADLAPQYQLISRKAKNLTVSGRSRKRNSYQLQVKLFALLCDMVIALAPLEISHPSDGIIGLCGMSSSIINVWISMEQGQPGLSNHHGLTS</sequence>
<evidence type="ECO:0000256" key="1">
    <source>
        <dbReference type="ARBA" id="ARBA00022593"/>
    </source>
</evidence>
<keyword evidence="2" id="KW-0472">Membrane</keyword>
<dbReference type="InterPro" id="IPR008733">
    <property type="entry name" value="PEX11"/>
</dbReference>
<dbReference type="PANTHER" id="PTHR12652:SF50">
    <property type="entry name" value="PEROXIN 11"/>
    <property type="match status" value="1"/>
</dbReference>
<proteinExistence type="predicted"/>
<evidence type="ECO:0000313" key="6">
    <source>
        <dbReference type="Proteomes" id="UP000766486"/>
    </source>
</evidence>
<evidence type="ECO:0000256" key="2">
    <source>
        <dbReference type="ARBA" id="ARBA00023136"/>
    </source>
</evidence>
<evidence type="ECO:0008006" key="7">
    <source>
        <dbReference type="Google" id="ProtNLM"/>
    </source>
</evidence>
<dbReference type="EMBL" id="CABFNS010000703">
    <property type="protein sequence ID" value="VUC23340.1"/>
    <property type="molecule type" value="Genomic_DNA"/>
</dbReference>
<dbReference type="PANTHER" id="PTHR12652">
    <property type="entry name" value="PEROXISOMAL BIOGENESIS FACTOR 11"/>
    <property type="match status" value="1"/>
</dbReference>
<name>A0ABY6TX87_BIOOC</name>
<evidence type="ECO:0000256" key="4">
    <source>
        <dbReference type="ARBA" id="ARBA00046271"/>
    </source>
</evidence>
<reference evidence="5 6" key="1">
    <citation type="submission" date="2019-06" db="EMBL/GenBank/DDBJ databases">
        <authorList>
            <person name="Broberg M."/>
        </authorList>
    </citation>
    <scope>NUCLEOTIDE SEQUENCE [LARGE SCALE GENOMIC DNA]</scope>
</reference>
<keyword evidence="3" id="KW-0576">Peroxisome</keyword>
<comment type="subcellular location">
    <subcellularLocation>
        <location evidence="4">Peroxisome membrane</location>
    </subcellularLocation>
</comment>
<evidence type="ECO:0000256" key="3">
    <source>
        <dbReference type="ARBA" id="ARBA00023140"/>
    </source>
</evidence>
<dbReference type="Pfam" id="PF05648">
    <property type="entry name" value="PEX11"/>
    <property type="match status" value="1"/>
</dbReference>
<comment type="caution">
    <text evidence="5">The sequence shown here is derived from an EMBL/GenBank/DDBJ whole genome shotgun (WGS) entry which is preliminary data.</text>
</comment>
<organism evidence="5 6">
    <name type="scientific">Bionectria ochroleuca</name>
    <name type="common">Gliocladium roseum</name>
    <dbReference type="NCBI Taxonomy" id="29856"/>
    <lineage>
        <taxon>Eukaryota</taxon>
        <taxon>Fungi</taxon>
        <taxon>Dikarya</taxon>
        <taxon>Ascomycota</taxon>
        <taxon>Pezizomycotina</taxon>
        <taxon>Sordariomycetes</taxon>
        <taxon>Hypocreomycetidae</taxon>
        <taxon>Hypocreales</taxon>
        <taxon>Bionectriaceae</taxon>
        <taxon>Clonostachys</taxon>
    </lineage>
</organism>
<accession>A0ABY6TX87</accession>
<evidence type="ECO:0000313" key="5">
    <source>
        <dbReference type="EMBL" id="VUC23340.1"/>
    </source>
</evidence>
<keyword evidence="6" id="KW-1185">Reference proteome</keyword>
<dbReference type="Proteomes" id="UP000766486">
    <property type="component" value="Unassembled WGS sequence"/>
</dbReference>
<gene>
    <name evidence="5" type="ORF">CLO192961_LOCUS114220</name>
</gene>
<keyword evidence="1" id="KW-0962">Peroxisome biogenesis</keyword>
<protein>
    <recommendedName>
        <fullName evidence="7">Peroxisomal biogenesis factor 11</fullName>
    </recommendedName>
</protein>